<organism evidence="1 2">
    <name type="scientific">Rhododendron molle</name>
    <name type="common">Chinese azalea</name>
    <name type="synonym">Azalea mollis</name>
    <dbReference type="NCBI Taxonomy" id="49168"/>
    <lineage>
        <taxon>Eukaryota</taxon>
        <taxon>Viridiplantae</taxon>
        <taxon>Streptophyta</taxon>
        <taxon>Embryophyta</taxon>
        <taxon>Tracheophyta</taxon>
        <taxon>Spermatophyta</taxon>
        <taxon>Magnoliopsida</taxon>
        <taxon>eudicotyledons</taxon>
        <taxon>Gunneridae</taxon>
        <taxon>Pentapetalae</taxon>
        <taxon>asterids</taxon>
        <taxon>Ericales</taxon>
        <taxon>Ericaceae</taxon>
        <taxon>Ericoideae</taxon>
        <taxon>Rhodoreae</taxon>
        <taxon>Rhododendron</taxon>
    </lineage>
</organism>
<protein>
    <submittedName>
        <fullName evidence="1">Uncharacterized protein</fullName>
    </submittedName>
</protein>
<dbReference type="Proteomes" id="UP001062846">
    <property type="component" value="Chromosome 1"/>
</dbReference>
<proteinExistence type="predicted"/>
<gene>
    <name evidence="1" type="ORF">RHMOL_Rhmol01G0020400</name>
</gene>
<dbReference type="EMBL" id="CM046388">
    <property type="protein sequence ID" value="KAI8570261.1"/>
    <property type="molecule type" value="Genomic_DNA"/>
</dbReference>
<sequence>MRGKDLLIKGLKWRIGTGNRIRVLKDQRIPKVCKPLLGVTSKKKRQAENGEVLGGLKGRQLRDSQNTFNSLDEEVDLTGAWHFVMDEAWGAESMRGAAA</sequence>
<accession>A0ACC0PYM1</accession>
<comment type="caution">
    <text evidence="1">The sequence shown here is derived from an EMBL/GenBank/DDBJ whole genome shotgun (WGS) entry which is preliminary data.</text>
</comment>
<name>A0ACC0PYM1_RHOML</name>
<reference evidence="1" key="1">
    <citation type="submission" date="2022-02" db="EMBL/GenBank/DDBJ databases">
        <title>Plant Genome Project.</title>
        <authorList>
            <person name="Zhang R.-G."/>
        </authorList>
    </citation>
    <scope>NUCLEOTIDE SEQUENCE</scope>
    <source>
        <strain evidence="1">AT1</strain>
    </source>
</reference>
<keyword evidence="2" id="KW-1185">Reference proteome</keyword>
<evidence type="ECO:0000313" key="1">
    <source>
        <dbReference type="EMBL" id="KAI8570261.1"/>
    </source>
</evidence>
<evidence type="ECO:0000313" key="2">
    <source>
        <dbReference type="Proteomes" id="UP001062846"/>
    </source>
</evidence>